<dbReference type="InterPro" id="IPR000914">
    <property type="entry name" value="SBP_5_dom"/>
</dbReference>
<feature type="domain" description="Solute-binding protein family 5" evidence="7">
    <location>
        <begin position="78"/>
        <end position="460"/>
    </location>
</feature>
<reference evidence="8 9" key="1">
    <citation type="journal article" date="2015" name="Genome Announc.">
        <title>Expanding the biotechnology potential of lactobacilli through comparative genomics of 213 strains and associated genera.</title>
        <authorList>
            <person name="Sun Z."/>
            <person name="Harris H.M."/>
            <person name="McCann A."/>
            <person name="Guo C."/>
            <person name="Argimon S."/>
            <person name="Zhang W."/>
            <person name="Yang X."/>
            <person name="Jeffery I.B."/>
            <person name="Cooney J.C."/>
            <person name="Kagawa T.F."/>
            <person name="Liu W."/>
            <person name="Song Y."/>
            <person name="Salvetti E."/>
            <person name="Wrobel A."/>
            <person name="Rasinkangas P."/>
            <person name="Parkhill J."/>
            <person name="Rea M.C."/>
            <person name="O'Sullivan O."/>
            <person name="Ritari J."/>
            <person name="Douillard F.P."/>
            <person name="Paul Ross R."/>
            <person name="Yang R."/>
            <person name="Briner A.E."/>
            <person name="Felis G.E."/>
            <person name="de Vos W.M."/>
            <person name="Barrangou R."/>
            <person name="Klaenhammer T.R."/>
            <person name="Caufield P.W."/>
            <person name="Cui Y."/>
            <person name="Zhang H."/>
            <person name="O'Toole P.W."/>
        </authorList>
    </citation>
    <scope>NUCLEOTIDE SEQUENCE [LARGE SCALE GENOMIC DNA]</scope>
    <source>
        <strain evidence="8 9">DSM 16043</strain>
    </source>
</reference>
<evidence type="ECO:0000256" key="4">
    <source>
        <dbReference type="ARBA" id="ARBA00022729"/>
    </source>
</evidence>
<comment type="subcellular location">
    <subcellularLocation>
        <location evidence="1">Cell envelope</location>
    </subcellularLocation>
</comment>
<protein>
    <submittedName>
        <fullName evidence="8">Oligopeptide ABC transporter substrate binding protein</fullName>
    </submittedName>
</protein>
<dbReference type="RefSeq" id="WP_057799285.1">
    <property type="nucleotide sequence ID" value="NZ_AZFM01000025.1"/>
</dbReference>
<dbReference type="GO" id="GO:0030313">
    <property type="term" value="C:cell envelope"/>
    <property type="evidence" value="ECO:0007669"/>
    <property type="project" value="UniProtKB-SubCell"/>
</dbReference>
<dbReference type="SUPFAM" id="SSF53850">
    <property type="entry name" value="Periplasmic binding protein-like II"/>
    <property type="match status" value="1"/>
</dbReference>
<feature type="chain" id="PRO_5038464551" evidence="6">
    <location>
        <begin position="21"/>
        <end position="542"/>
    </location>
</feature>
<evidence type="ECO:0000256" key="1">
    <source>
        <dbReference type="ARBA" id="ARBA00004196"/>
    </source>
</evidence>
<keyword evidence="3" id="KW-0813">Transport</keyword>
<gene>
    <name evidence="8" type="ORF">FC46_GL000858</name>
</gene>
<dbReference type="InterPro" id="IPR030678">
    <property type="entry name" value="Peptide/Ni-bd"/>
</dbReference>
<evidence type="ECO:0000313" key="8">
    <source>
        <dbReference type="EMBL" id="KRL89302.1"/>
    </source>
</evidence>
<dbReference type="InterPro" id="IPR039424">
    <property type="entry name" value="SBP_5"/>
</dbReference>
<dbReference type="GO" id="GO:1904680">
    <property type="term" value="F:peptide transmembrane transporter activity"/>
    <property type="evidence" value="ECO:0007669"/>
    <property type="project" value="TreeGrafter"/>
</dbReference>
<evidence type="ECO:0000256" key="6">
    <source>
        <dbReference type="SAM" id="SignalP"/>
    </source>
</evidence>
<dbReference type="Proteomes" id="UP000051036">
    <property type="component" value="Unassembled WGS sequence"/>
</dbReference>
<dbReference type="Pfam" id="PF00496">
    <property type="entry name" value="SBP_bac_5"/>
    <property type="match status" value="1"/>
</dbReference>
<comment type="caution">
    <text evidence="8">The sequence shown here is derived from an EMBL/GenBank/DDBJ whole genome shotgun (WGS) entry which is preliminary data.</text>
</comment>
<sequence>MKHKKILAPFLIVATALTLAACGNNSQNSSNNDDKTLHLMQSGELMSLDTAKQANLNEFNTLTNSMEGLYRSNKKNQLVPAMATKVVKPTDNGCVYTYHIRKDAKWSNGDPVTAEDFVRSWRRSVSPTSQSGYGYIFKGIENADQIIDGKKKPSTLGVKALNSKTLQVKLDYPMPYFNKMQLLPIFFPQSTTALKKFGNQYGSASNKMYYNGAFEIKNWTGSNLSWNLVKNKDYYDKKDIKLNKITMQVVKDANTAHQLFQDNKLDDAVITGPTAQGLQKNKNLYHYKRAGVYYLRLNLRNNRPFRNRNLRRAVSLVLNKENLVNKVLSDGSKSANTFVAPGLAIDPTTNKDFSVETDPHEARDVAKAKQLWKKGLKEINQKKVTLKYNTDDQTISKNVAQFVQSQIEENLPKANVEIHAVPTKNVQNDLASGNFDMNFGFWFADFGDPISDLNVLQSDNVSNYGKYNNANYDRNLNLAKTQNATQESKYWANMRAAQQQLNKDMPVIPLYTMTESHLLNPKLKGFYWHPVGEADYTRAYFK</sequence>
<dbReference type="PATRIC" id="fig|1423763.3.peg.870"/>
<evidence type="ECO:0000256" key="3">
    <source>
        <dbReference type="ARBA" id="ARBA00022448"/>
    </source>
</evidence>
<evidence type="ECO:0000256" key="2">
    <source>
        <dbReference type="ARBA" id="ARBA00005695"/>
    </source>
</evidence>
<dbReference type="Gene3D" id="3.10.105.10">
    <property type="entry name" value="Dipeptide-binding Protein, Domain 3"/>
    <property type="match status" value="1"/>
</dbReference>
<dbReference type="PROSITE" id="PS51257">
    <property type="entry name" value="PROKAR_LIPOPROTEIN"/>
    <property type="match status" value="1"/>
</dbReference>
<accession>A0A0R1U7P7</accession>
<dbReference type="OrthoDB" id="403896at2"/>
<evidence type="ECO:0000313" key="9">
    <source>
        <dbReference type="Proteomes" id="UP000051036"/>
    </source>
</evidence>
<name>A0A0R1U7P7_9LACO</name>
<dbReference type="GO" id="GO:0042597">
    <property type="term" value="C:periplasmic space"/>
    <property type="evidence" value="ECO:0007669"/>
    <property type="project" value="UniProtKB-ARBA"/>
</dbReference>
<dbReference type="PANTHER" id="PTHR30290">
    <property type="entry name" value="PERIPLASMIC BINDING COMPONENT OF ABC TRANSPORTER"/>
    <property type="match status" value="1"/>
</dbReference>
<comment type="similarity">
    <text evidence="2">Belongs to the bacterial solute-binding protein 5 family.</text>
</comment>
<dbReference type="CDD" id="cd08504">
    <property type="entry name" value="PBP2_OppA"/>
    <property type="match status" value="1"/>
</dbReference>
<feature type="signal peptide" evidence="6">
    <location>
        <begin position="1"/>
        <end position="20"/>
    </location>
</feature>
<dbReference type="Gene3D" id="3.40.190.10">
    <property type="entry name" value="Periplasmic binding protein-like II"/>
    <property type="match status" value="1"/>
</dbReference>
<keyword evidence="9" id="KW-1185">Reference proteome</keyword>
<dbReference type="GO" id="GO:0015833">
    <property type="term" value="P:peptide transport"/>
    <property type="evidence" value="ECO:0007669"/>
    <property type="project" value="UniProtKB-KW"/>
</dbReference>
<dbReference type="EMBL" id="AZFM01000025">
    <property type="protein sequence ID" value="KRL89302.1"/>
    <property type="molecule type" value="Genomic_DNA"/>
</dbReference>
<keyword evidence="5" id="KW-0571">Peptide transport</keyword>
<evidence type="ECO:0000256" key="5">
    <source>
        <dbReference type="ARBA" id="ARBA00022856"/>
    </source>
</evidence>
<dbReference type="FunFam" id="3.90.76.10:FF:000001">
    <property type="entry name" value="Oligopeptide ABC transporter substrate-binding protein"/>
    <property type="match status" value="1"/>
</dbReference>
<dbReference type="GO" id="GO:0043190">
    <property type="term" value="C:ATP-binding cassette (ABC) transporter complex"/>
    <property type="evidence" value="ECO:0007669"/>
    <property type="project" value="InterPro"/>
</dbReference>
<dbReference type="STRING" id="1423763.FC46_GL000858"/>
<dbReference type="AlphaFoldDB" id="A0A0R1U7P7"/>
<dbReference type="PANTHER" id="PTHR30290:SF10">
    <property type="entry name" value="PERIPLASMIC OLIGOPEPTIDE-BINDING PROTEIN-RELATED"/>
    <property type="match status" value="1"/>
</dbReference>
<organism evidence="8 9">
    <name type="scientific">Lactobacillus kalixensis DSM 16043</name>
    <dbReference type="NCBI Taxonomy" id="1423763"/>
    <lineage>
        <taxon>Bacteria</taxon>
        <taxon>Bacillati</taxon>
        <taxon>Bacillota</taxon>
        <taxon>Bacilli</taxon>
        <taxon>Lactobacillales</taxon>
        <taxon>Lactobacillaceae</taxon>
        <taxon>Lactobacillus</taxon>
    </lineage>
</organism>
<dbReference type="Gene3D" id="3.90.76.10">
    <property type="entry name" value="Dipeptide-binding Protein, Domain 1"/>
    <property type="match status" value="1"/>
</dbReference>
<proteinExistence type="inferred from homology"/>
<keyword evidence="5" id="KW-0653">Protein transport</keyword>
<evidence type="ECO:0000259" key="7">
    <source>
        <dbReference type="Pfam" id="PF00496"/>
    </source>
</evidence>
<dbReference type="PIRSF" id="PIRSF002741">
    <property type="entry name" value="MppA"/>
    <property type="match status" value="1"/>
</dbReference>
<keyword evidence="4 6" id="KW-0732">Signal</keyword>